<keyword evidence="1" id="KW-0732">Signal</keyword>
<dbReference type="NCBIfam" id="TIGR03523">
    <property type="entry name" value="GldN"/>
    <property type="match status" value="1"/>
</dbReference>
<feature type="chain" id="PRO_5022842888" evidence="1">
    <location>
        <begin position="21"/>
        <end position="280"/>
    </location>
</feature>
<dbReference type="InterPro" id="IPR019847">
    <property type="entry name" value="Gliding_motility_assoc_GldN"/>
</dbReference>
<comment type="caution">
    <text evidence="2">The sequence shown here is derived from an EMBL/GenBank/DDBJ whole genome shotgun (WGS) entry which is preliminary data.</text>
</comment>
<dbReference type="AlphaFoldDB" id="A0A5C7F355"/>
<keyword evidence="3" id="KW-1185">Reference proteome</keyword>
<dbReference type="Proteomes" id="UP000321907">
    <property type="component" value="Unassembled WGS sequence"/>
</dbReference>
<reference evidence="2 3" key="1">
    <citation type="submission" date="2019-08" db="EMBL/GenBank/DDBJ databases">
        <title>Lewinella sp. strain SSH13 Genome sequencing and assembly.</title>
        <authorList>
            <person name="Kim I."/>
        </authorList>
    </citation>
    <scope>NUCLEOTIDE SEQUENCE [LARGE SCALE GENOMIC DNA]</scope>
    <source>
        <strain evidence="2 3">SSH13</strain>
    </source>
</reference>
<accession>A0A5C7F355</accession>
<protein>
    <submittedName>
        <fullName evidence="2">Gliding motility protein GldN</fullName>
    </submittedName>
</protein>
<proteinExistence type="predicted"/>
<dbReference type="RefSeq" id="WP_147932743.1">
    <property type="nucleotide sequence ID" value="NZ_VOXD01000050.1"/>
</dbReference>
<evidence type="ECO:0000313" key="3">
    <source>
        <dbReference type="Proteomes" id="UP000321907"/>
    </source>
</evidence>
<organism evidence="2 3">
    <name type="scientific">Neolewinella aurantiaca</name>
    <dbReference type="NCBI Taxonomy" id="2602767"/>
    <lineage>
        <taxon>Bacteria</taxon>
        <taxon>Pseudomonadati</taxon>
        <taxon>Bacteroidota</taxon>
        <taxon>Saprospiria</taxon>
        <taxon>Saprospirales</taxon>
        <taxon>Lewinellaceae</taxon>
        <taxon>Neolewinella</taxon>
    </lineage>
</organism>
<evidence type="ECO:0000256" key="1">
    <source>
        <dbReference type="SAM" id="SignalP"/>
    </source>
</evidence>
<feature type="signal peptide" evidence="1">
    <location>
        <begin position="1"/>
        <end position="20"/>
    </location>
</feature>
<gene>
    <name evidence="2" type="primary">gldN</name>
    <name evidence="2" type="ORF">FUA23_20985</name>
</gene>
<dbReference type="EMBL" id="VOXD01000050">
    <property type="protein sequence ID" value="TXF85042.1"/>
    <property type="molecule type" value="Genomic_DNA"/>
</dbReference>
<sequence length="280" mass="32078">MKTSFFTLLFVSLLCTCASAQTTSGSREANFPTPVNDIVPERTSLDRPALPYQPIREADILWQKRTWRVIDVREKINQPFASQERPLISILMEAAEDQKVRLYSTIDDQFTTPLSEAERLAIAGGIDTIPVYDGEGDVTYELVARDLNPADITHYRIQEMWYIDKNTSTMKVRIIGLAPIISEADENGLLLLTRPLFWVWYEGARNVLASEPAWVADNSIHSRSWDDVFQARLFDSVVTKEENVSDRRLIDIYPDGRSQLIVGDRINRGVMNKEHDLWSW</sequence>
<name>A0A5C7F355_9BACT</name>
<evidence type="ECO:0000313" key="2">
    <source>
        <dbReference type="EMBL" id="TXF85042.1"/>
    </source>
</evidence>
<dbReference type="Pfam" id="PF19841">
    <property type="entry name" value="GldN"/>
    <property type="match status" value="1"/>
</dbReference>
<dbReference type="OrthoDB" id="1141916at2"/>